<organism evidence="2 3">
    <name type="scientific">Corynebacterium tuscaniense</name>
    <dbReference type="NCBI Taxonomy" id="302449"/>
    <lineage>
        <taxon>Bacteria</taxon>
        <taxon>Bacillati</taxon>
        <taxon>Actinomycetota</taxon>
        <taxon>Actinomycetes</taxon>
        <taxon>Mycobacteriales</taxon>
        <taxon>Corynebacteriaceae</taxon>
        <taxon>Corynebacterium</taxon>
    </lineage>
</organism>
<reference evidence="2 3" key="1">
    <citation type="submission" date="2017-09" db="EMBL/GenBank/DDBJ databases">
        <title>Bacterial strain isolated from the female urinary microbiota.</title>
        <authorList>
            <person name="Thomas-White K."/>
            <person name="Kumar N."/>
            <person name="Forster S."/>
            <person name="Putonti C."/>
            <person name="Lawley T."/>
            <person name="Wolfe A.J."/>
        </authorList>
    </citation>
    <scope>NUCLEOTIDE SEQUENCE [LARGE SCALE GENOMIC DNA]</scope>
    <source>
        <strain evidence="2 3">UMB0792</strain>
    </source>
</reference>
<protein>
    <submittedName>
        <fullName evidence="2">Uncharacterized protein</fullName>
    </submittedName>
</protein>
<feature type="region of interest" description="Disordered" evidence="1">
    <location>
        <begin position="32"/>
        <end position="51"/>
    </location>
</feature>
<accession>A0A2N6T2J5</accession>
<dbReference type="EMBL" id="PNHG01000029">
    <property type="protein sequence ID" value="PMC63533.1"/>
    <property type="molecule type" value="Genomic_DNA"/>
</dbReference>
<evidence type="ECO:0000256" key="1">
    <source>
        <dbReference type="SAM" id="MobiDB-lite"/>
    </source>
</evidence>
<evidence type="ECO:0000313" key="3">
    <source>
        <dbReference type="Proteomes" id="UP000235836"/>
    </source>
</evidence>
<comment type="caution">
    <text evidence="2">The sequence shown here is derived from an EMBL/GenBank/DDBJ whole genome shotgun (WGS) entry which is preliminary data.</text>
</comment>
<dbReference type="RefSeq" id="WP_102724560.1">
    <property type="nucleotide sequence ID" value="NZ_PNHG01000029.1"/>
</dbReference>
<evidence type="ECO:0000313" key="2">
    <source>
        <dbReference type="EMBL" id="PMC63533.1"/>
    </source>
</evidence>
<proteinExistence type="predicted"/>
<gene>
    <name evidence="2" type="ORF">CJ203_10610</name>
</gene>
<dbReference type="AlphaFoldDB" id="A0A2N6T2J5"/>
<name>A0A2N6T2J5_9CORY</name>
<dbReference type="Proteomes" id="UP000235836">
    <property type="component" value="Unassembled WGS sequence"/>
</dbReference>
<keyword evidence="3" id="KW-1185">Reference proteome</keyword>
<sequence>MTSQFCFSQLPNAVKPISPNATQKATYKPLITGSEDIPKKDEPSLEPEDPSCGAGFSEVVVGVVVSAGVSVSLVGSVSEDGSVSEGVGSVVDVSDSSEVVVSMVGVSDSSDGSDSLVGSVLVFDGFGSSVGFVSFVGSALVVDGFVVVDVGSVLVDDDGSVSFVDVSDSFVGSVSEDVGSELGASGVGSSDGSGALVVVEDSLVDSGSLVGSVLVVDGFGSSEGFVSVGGSVSFVGVSGEDVVGSVVDGSGSLVDDGSVFFVGFDSEEVGSELGGSGVCSSEGSGDGSGVGSGFSTIVTAGNGVAGAF</sequence>